<dbReference type="Proteomes" id="UP000770661">
    <property type="component" value="Unassembled WGS sequence"/>
</dbReference>
<feature type="region of interest" description="Disordered" evidence="1">
    <location>
        <begin position="1"/>
        <end position="30"/>
    </location>
</feature>
<dbReference type="EMBL" id="JACEEZ010004080">
    <property type="protein sequence ID" value="KAG0726680.1"/>
    <property type="molecule type" value="Genomic_DNA"/>
</dbReference>
<protein>
    <submittedName>
        <fullName evidence="2">Uncharacterized protein</fullName>
    </submittedName>
</protein>
<gene>
    <name evidence="2" type="ORF">GWK47_036073</name>
</gene>
<name>A0A8J4YTG5_CHIOP</name>
<dbReference type="AlphaFoldDB" id="A0A8J4YTG5"/>
<reference evidence="2" key="1">
    <citation type="submission" date="2020-07" db="EMBL/GenBank/DDBJ databases">
        <title>The High-quality genome of the commercially important snow crab, Chionoecetes opilio.</title>
        <authorList>
            <person name="Jeong J.-H."/>
            <person name="Ryu S."/>
        </authorList>
    </citation>
    <scope>NUCLEOTIDE SEQUENCE</scope>
    <source>
        <strain evidence="2">MADBK_172401_WGS</strain>
        <tissue evidence="2">Digestive gland</tissue>
    </source>
</reference>
<evidence type="ECO:0000313" key="3">
    <source>
        <dbReference type="Proteomes" id="UP000770661"/>
    </source>
</evidence>
<evidence type="ECO:0000256" key="1">
    <source>
        <dbReference type="SAM" id="MobiDB-lite"/>
    </source>
</evidence>
<evidence type="ECO:0000313" key="2">
    <source>
        <dbReference type="EMBL" id="KAG0726680.1"/>
    </source>
</evidence>
<accession>A0A8J4YTG5</accession>
<sequence length="237" mass="26585">MNSLMGWPPTCPGQDSNQDPQIRSQTHQPLHHGGEANLISLIHPCDISARQGTTRISATNWSPHWNNVLVMEHNTRFNTPSRGPQLLVQHLTLRRGCAGLVGSLPLLHRLDLGGRRLLLLRPLASPEYPSPIWHFVMLALHFKHCVRRFGALSARFCRVLTGYPNDLSHDIQSLGTDDVTLPRGCHFMIDYKFSIGFRSGVPHSQKKGTTVFQPRNETPSSARSCITNFALRMSRVC</sequence>
<keyword evidence="3" id="KW-1185">Reference proteome</keyword>
<proteinExistence type="predicted"/>
<organism evidence="2 3">
    <name type="scientific">Chionoecetes opilio</name>
    <name type="common">Atlantic snow crab</name>
    <name type="synonym">Cancer opilio</name>
    <dbReference type="NCBI Taxonomy" id="41210"/>
    <lineage>
        <taxon>Eukaryota</taxon>
        <taxon>Metazoa</taxon>
        <taxon>Ecdysozoa</taxon>
        <taxon>Arthropoda</taxon>
        <taxon>Crustacea</taxon>
        <taxon>Multicrustacea</taxon>
        <taxon>Malacostraca</taxon>
        <taxon>Eumalacostraca</taxon>
        <taxon>Eucarida</taxon>
        <taxon>Decapoda</taxon>
        <taxon>Pleocyemata</taxon>
        <taxon>Brachyura</taxon>
        <taxon>Eubrachyura</taxon>
        <taxon>Majoidea</taxon>
        <taxon>Majidae</taxon>
        <taxon>Chionoecetes</taxon>
    </lineage>
</organism>
<comment type="caution">
    <text evidence="2">The sequence shown here is derived from an EMBL/GenBank/DDBJ whole genome shotgun (WGS) entry which is preliminary data.</text>
</comment>
<feature type="compositionally biased region" description="Polar residues" evidence="1">
    <location>
        <begin position="13"/>
        <end position="28"/>
    </location>
</feature>